<reference evidence="1 2" key="1">
    <citation type="submission" date="2023-03" db="EMBL/GenBank/DDBJ databases">
        <title>Genome insight into feeding habits of ladybird beetles.</title>
        <authorList>
            <person name="Li H.-S."/>
            <person name="Huang Y.-H."/>
            <person name="Pang H."/>
        </authorList>
    </citation>
    <scope>NUCLEOTIDE SEQUENCE [LARGE SCALE GENOMIC DNA]</scope>
    <source>
        <strain evidence="1">SYSU_2023b</strain>
        <tissue evidence="1">Whole body</tissue>
    </source>
</reference>
<keyword evidence="2" id="KW-1185">Reference proteome</keyword>
<accession>A0AAW1U667</accession>
<protein>
    <submittedName>
        <fullName evidence="1">Uncharacterized protein</fullName>
    </submittedName>
</protein>
<comment type="caution">
    <text evidence="1">The sequence shown here is derived from an EMBL/GenBank/DDBJ whole genome shotgun (WGS) entry which is preliminary data.</text>
</comment>
<gene>
    <name evidence="1" type="ORF">WA026_005675</name>
</gene>
<sequence>MIDFNSKLRNLQLVDSSVSRRNEATNYMPRLVSFEGRFLSCFSSVQSEKAGNTRRPWCRHPDMHLLEMKISTQR</sequence>
<evidence type="ECO:0000313" key="2">
    <source>
        <dbReference type="Proteomes" id="UP001431783"/>
    </source>
</evidence>
<dbReference type="EMBL" id="JARQZJ010000032">
    <property type="protein sequence ID" value="KAK9874859.1"/>
    <property type="molecule type" value="Genomic_DNA"/>
</dbReference>
<proteinExistence type="predicted"/>
<organism evidence="1 2">
    <name type="scientific">Henosepilachna vigintioctopunctata</name>
    <dbReference type="NCBI Taxonomy" id="420089"/>
    <lineage>
        <taxon>Eukaryota</taxon>
        <taxon>Metazoa</taxon>
        <taxon>Ecdysozoa</taxon>
        <taxon>Arthropoda</taxon>
        <taxon>Hexapoda</taxon>
        <taxon>Insecta</taxon>
        <taxon>Pterygota</taxon>
        <taxon>Neoptera</taxon>
        <taxon>Endopterygota</taxon>
        <taxon>Coleoptera</taxon>
        <taxon>Polyphaga</taxon>
        <taxon>Cucujiformia</taxon>
        <taxon>Coccinelloidea</taxon>
        <taxon>Coccinellidae</taxon>
        <taxon>Epilachninae</taxon>
        <taxon>Epilachnini</taxon>
        <taxon>Henosepilachna</taxon>
    </lineage>
</organism>
<dbReference type="AlphaFoldDB" id="A0AAW1U667"/>
<evidence type="ECO:0000313" key="1">
    <source>
        <dbReference type="EMBL" id="KAK9874859.1"/>
    </source>
</evidence>
<dbReference type="Proteomes" id="UP001431783">
    <property type="component" value="Unassembled WGS sequence"/>
</dbReference>
<name>A0AAW1U667_9CUCU</name>